<dbReference type="PRINTS" id="PR00080">
    <property type="entry name" value="SDRFAMILY"/>
</dbReference>
<dbReference type="eggNOG" id="COG1028">
    <property type="taxonomic scope" value="Bacteria"/>
</dbReference>
<dbReference type="OrthoDB" id="9803333at2"/>
<keyword evidence="2 3" id="KW-0560">Oxidoreductase</keyword>
<sequence>MKLEGKVALITGASSGIGEGIARKFLDEGARIIGCGIEDDMNLKGENTLYVKADLTDYNQARKVVEEGIAKFGQLDIVVNSAGITGVGNIETTSPAEFEKQFAVNVFGTFNTCKAAVGELKKRPGASIINIASDLGVKPIPDRIAYCPSKAAVVMFTKCMALDLGPDIRVNAIMPGLTETPMIKDRIEKADDPDQVRKEMAEMYVLKRMCTVDDIANAALFLATEDSGFITGDMLAVCGGGQL</sequence>
<dbReference type="EC" id="1.1.1.100" evidence="3"/>
<dbReference type="PANTHER" id="PTHR43639:SF1">
    <property type="entry name" value="SHORT-CHAIN DEHYDROGENASE_REDUCTASE FAMILY PROTEIN"/>
    <property type="match status" value="1"/>
</dbReference>
<dbReference type="HOGENOM" id="CLU_010194_1_3_9"/>
<organism evidence="3 4">
    <name type="scientific">Halothermothrix orenii (strain H 168 / OCM 544 / DSM 9562)</name>
    <dbReference type="NCBI Taxonomy" id="373903"/>
    <lineage>
        <taxon>Bacteria</taxon>
        <taxon>Bacillati</taxon>
        <taxon>Bacillota</taxon>
        <taxon>Clostridia</taxon>
        <taxon>Halanaerobiales</taxon>
        <taxon>Halothermotrichaceae</taxon>
        <taxon>Halothermothrix</taxon>
    </lineage>
</organism>
<evidence type="ECO:0000256" key="2">
    <source>
        <dbReference type="ARBA" id="ARBA00023002"/>
    </source>
</evidence>
<dbReference type="SUPFAM" id="SSF51735">
    <property type="entry name" value="NAD(P)-binding Rossmann-fold domains"/>
    <property type="match status" value="1"/>
</dbReference>
<dbReference type="PANTHER" id="PTHR43639">
    <property type="entry name" value="OXIDOREDUCTASE, SHORT-CHAIN DEHYDROGENASE/REDUCTASE FAMILY (AFU_ORTHOLOGUE AFUA_5G02870)"/>
    <property type="match status" value="1"/>
</dbReference>
<dbReference type="STRING" id="373903.Hore_19210"/>
<dbReference type="AlphaFoldDB" id="B8CZE9"/>
<accession>B8CZE9</accession>
<dbReference type="EMBL" id="CP001098">
    <property type="protein sequence ID" value="ACL70668.1"/>
    <property type="molecule type" value="Genomic_DNA"/>
</dbReference>
<dbReference type="RefSeq" id="WP_015923637.1">
    <property type="nucleotide sequence ID" value="NC_011899.1"/>
</dbReference>
<dbReference type="InterPro" id="IPR036291">
    <property type="entry name" value="NAD(P)-bd_dom_sf"/>
</dbReference>
<dbReference type="Pfam" id="PF13561">
    <property type="entry name" value="adh_short_C2"/>
    <property type="match status" value="1"/>
</dbReference>
<dbReference type="FunFam" id="3.40.50.720:FF:000084">
    <property type="entry name" value="Short-chain dehydrogenase reductase"/>
    <property type="match status" value="1"/>
</dbReference>
<dbReference type="GO" id="GO:0008206">
    <property type="term" value="P:bile acid metabolic process"/>
    <property type="evidence" value="ECO:0007669"/>
    <property type="project" value="UniProtKB-ARBA"/>
</dbReference>
<evidence type="ECO:0000313" key="3">
    <source>
        <dbReference type="EMBL" id="ACL70668.1"/>
    </source>
</evidence>
<dbReference type="CDD" id="cd05233">
    <property type="entry name" value="SDR_c"/>
    <property type="match status" value="1"/>
</dbReference>
<dbReference type="Gene3D" id="3.40.50.720">
    <property type="entry name" value="NAD(P)-binding Rossmann-like Domain"/>
    <property type="match status" value="1"/>
</dbReference>
<reference evidence="3 4" key="1">
    <citation type="journal article" date="2009" name="PLoS ONE">
        <title>Genome analysis of the anaerobic thermohalophilic bacterium Halothermothrix orenii.</title>
        <authorList>
            <person name="Mavromatis K."/>
            <person name="Ivanova N."/>
            <person name="Anderson I."/>
            <person name="Lykidis A."/>
            <person name="Hooper S.D."/>
            <person name="Sun H."/>
            <person name="Kunin V."/>
            <person name="Lapidus A."/>
            <person name="Hugenholtz P."/>
            <person name="Patel B."/>
            <person name="Kyrpides N.C."/>
        </authorList>
    </citation>
    <scope>NUCLEOTIDE SEQUENCE [LARGE SCALE GENOMIC DNA]</scope>
    <source>
        <strain evidence="4">H 168 / OCM 544 / DSM 9562</strain>
    </source>
</reference>
<evidence type="ECO:0000313" key="4">
    <source>
        <dbReference type="Proteomes" id="UP000000719"/>
    </source>
</evidence>
<dbReference type="InterPro" id="IPR002347">
    <property type="entry name" value="SDR_fam"/>
</dbReference>
<dbReference type="Proteomes" id="UP000000719">
    <property type="component" value="Chromosome"/>
</dbReference>
<keyword evidence="4" id="KW-1185">Reference proteome</keyword>
<evidence type="ECO:0000256" key="1">
    <source>
        <dbReference type="ARBA" id="ARBA00006484"/>
    </source>
</evidence>
<dbReference type="KEGG" id="hor:Hore_19210"/>
<proteinExistence type="inferred from homology"/>
<dbReference type="GO" id="GO:0004316">
    <property type="term" value="F:3-oxoacyl-[acyl-carrier-protein] reductase (NADPH) activity"/>
    <property type="evidence" value="ECO:0007669"/>
    <property type="project" value="UniProtKB-EC"/>
</dbReference>
<dbReference type="PRINTS" id="PR00081">
    <property type="entry name" value="GDHRDH"/>
</dbReference>
<gene>
    <name evidence="3" type="ordered locus">Hore_19210</name>
</gene>
<protein>
    <submittedName>
        <fullName evidence="3">3-oxoacyl-(Acyl-carrier-protein) reductase</fullName>
        <ecNumber evidence="3">1.1.1.100</ecNumber>
    </submittedName>
</protein>
<name>B8CZE9_HALOH</name>
<dbReference type="NCBIfam" id="NF005559">
    <property type="entry name" value="PRK07231.1"/>
    <property type="match status" value="1"/>
</dbReference>
<comment type="similarity">
    <text evidence="1">Belongs to the short-chain dehydrogenases/reductases (SDR) family.</text>
</comment>